<protein>
    <submittedName>
        <fullName evidence="2">CC160 protein</fullName>
    </submittedName>
</protein>
<feature type="non-terminal residue" evidence="2">
    <location>
        <position position="1"/>
    </location>
</feature>
<comment type="caution">
    <text evidence="2">The sequence shown here is derived from an EMBL/GenBank/DDBJ whole genome shotgun (WGS) entry which is preliminary data.</text>
</comment>
<evidence type="ECO:0000256" key="1">
    <source>
        <dbReference type="SAM" id="MobiDB-lite"/>
    </source>
</evidence>
<accession>A0ABS2XZY0</accession>
<dbReference type="PANTHER" id="PTHR48251">
    <property type="entry name" value="COILED-COIL DOMAIN-CONTAINING PROTEIN 160"/>
    <property type="match status" value="1"/>
</dbReference>
<feature type="compositionally biased region" description="Basic and acidic residues" evidence="1">
    <location>
        <begin position="186"/>
        <end position="198"/>
    </location>
</feature>
<dbReference type="EMBL" id="JAAWVQ010091857">
    <property type="protein sequence ID" value="MBN3279704.1"/>
    <property type="molecule type" value="Genomic_DNA"/>
</dbReference>
<reference evidence="2" key="1">
    <citation type="journal article" date="2021" name="Cell">
        <title>Tracing the genetic footprints of vertebrate landing in non-teleost ray-finned fishes.</title>
        <authorList>
            <person name="Bi X."/>
            <person name="Wang K."/>
            <person name="Yang L."/>
            <person name="Pan H."/>
            <person name="Jiang H."/>
            <person name="Wei Q."/>
            <person name="Fang M."/>
            <person name="Yu H."/>
            <person name="Zhu C."/>
            <person name="Cai Y."/>
            <person name="He Y."/>
            <person name="Gan X."/>
            <person name="Zeng H."/>
            <person name="Yu D."/>
            <person name="Zhu Y."/>
            <person name="Jiang H."/>
            <person name="Qiu Q."/>
            <person name="Yang H."/>
            <person name="Zhang Y.E."/>
            <person name="Wang W."/>
            <person name="Zhu M."/>
            <person name="He S."/>
            <person name="Zhang G."/>
        </authorList>
    </citation>
    <scope>NUCLEOTIDE SEQUENCE</scope>
    <source>
        <strain evidence="2">Pddl_001</strain>
    </source>
</reference>
<name>A0ABS2XZY0_POLSP</name>
<keyword evidence="3" id="KW-1185">Reference proteome</keyword>
<evidence type="ECO:0000313" key="3">
    <source>
        <dbReference type="Proteomes" id="UP001166093"/>
    </source>
</evidence>
<gene>
    <name evidence="2" type="primary">Cc160</name>
    <name evidence="2" type="ORF">GTO93_0012055</name>
</gene>
<feature type="region of interest" description="Disordered" evidence="1">
    <location>
        <begin position="92"/>
        <end position="129"/>
    </location>
</feature>
<sequence length="337" mass="38797">MEDTLNREKEGEPHWVAQLFPPRFTALDLLENSLAPGTRPPLLLSEKLAGQRTERVQEIYRGALRELQEGERQDRRDRLAKRMVWEPQRGTKVEMSSNIATTTASTTSPAFQNSTEPASKEERAREVTEPSIWSAQELSILRQEMRQGDSERRRLETRLAEALEEIEKQRGERALLEQALESRERDLASARQQNERGALHIQTLQGEAGRRDARLEALAREVREKAADYRGLAQELQKARSEIQELTLHNRELTAELGSLRQEQEAERLRQEELAQVQRETAVRRLQRDLEAAQSELAVEKQRHGRSLSALELLRRHFASLPAQEMQDTFTAKFAQS</sequence>
<dbReference type="Proteomes" id="UP001166093">
    <property type="component" value="Unassembled WGS sequence"/>
</dbReference>
<feature type="region of interest" description="Disordered" evidence="1">
    <location>
        <begin position="186"/>
        <end position="206"/>
    </location>
</feature>
<feature type="compositionally biased region" description="Basic and acidic residues" evidence="1">
    <location>
        <begin position="118"/>
        <end position="128"/>
    </location>
</feature>
<dbReference type="PANTHER" id="PTHR48251:SF1">
    <property type="entry name" value="COILED-COIL DOMAIN-CONTAINING PROTEIN 160"/>
    <property type="match status" value="1"/>
</dbReference>
<evidence type="ECO:0000313" key="2">
    <source>
        <dbReference type="EMBL" id="MBN3279704.1"/>
    </source>
</evidence>
<proteinExistence type="predicted"/>
<feature type="non-terminal residue" evidence="2">
    <location>
        <position position="337"/>
    </location>
</feature>
<organism evidence="2 3">
    <name type="scientific">Polyodon spathula</name>
    <name type="common">North American paddlefish</name>
    <name type="synonym">Squalus spathula</name>
    <dbReference type="NCBI Taxonomy" id="7913"/>
    <lineage>
        <taxon>Eukaryota</taxon>
        <taxon>Metazoa</taxon>
        <taxon>Chordata</taxon>
        <taxon>Craniata</taxon>
        <taxon>Vertebrata</taxon>
        <taxon>Euteleostomi</taxon>
        <taxon>Actinopterygii</taxon>
        <taxon>Chondrostei</taxon>
        <taxon>Acipenseriformes</taxon>
        <taxon>Polyodontidae</taxon>
        <taxon>Polyodon</taxon>
    </lineage>
</organism>